<dbReference type="Pfam" id="PF05598">
    <property type="entry name" value="DUF772"/>
    <property type="match status" value="1"/>
</dbReference>
<feature type="non-terminal residue" evidence="2">
    <location>
        <position position="117"/>
    </location>
</feature>
<dbReference type="EMBL" id="JBHRWK010000161">
    <property type="protein sequence ID" value="MFC3456428.1"/>
    <property type="molecule type" value="Genomic_DNA"/>
</dbReference>
<dbReference type="Proteomes" id="UP001595645">
    <property type="component" value="Unassembled WGS sequence"/>
</dbReference>
<evidence type="ECO:0000259" key="1">
    <source>
        <dbReference type="Pfam" id="PF05598"/>
    </source>
</evidence>
<evidence type="ECO:0000313" key="2">
    <source>
        <dbReference type="EMBL" id="MFC3456428.1"/>
    </source>
</evidence>
<protein>
    <submittedName>
        <fullName evidence="2">Transposase</fullName>
    </submittedName>
</protein>
<evidence type="ECO:0000313" key="3">
    <source>
        <dbReference type="Proteomes" id="UP001595645"/>
    </source>
</evidence>
<dbReference type="InterPro" id="IPR008490">
    <property type="entry name" value="Transposase_InsH_N"/>
</dbReference>
<accession>A0ABV7PBB5</accession>
<gene>
    <name evidence="2" type="ORF">ACFOSH_44015</name>
</gene>
<sequence length="117" mass="13066">MSLKPVPFGEVPALTARVARAAFPKGTLCMRIRDAVGQVFSDEQFAELFSSRGRAGWSPARLAWVLVLQFVENLTDRAAADAVRSRIDWKYLMGLDLEDPGFDFSVLSEFRDRLVTA</sequence>
<reference evidence="3" key="1">
    <citation type="journal article" date="2019" name="Int. J. Syst. Evol. Microbiol.">
        <title>The Global Catalogue of Microorganisms (GCM) 10K type strain sequencing project: providing services to taxonomists for standard genome sequencing and annotation.</title>
        <authorList>
            <consortium name="The Broad Institute Genomics Platform"/>
            <consortium name="The Broad Institute Genome Sequencing Center for Infectious Disease"/>
            <person name="Wu L."/>
            <person name="Ma J."/>
        </authorList>
    </citation>
    <scope>NUCLEOTIDE SEQUENCE [LARGE SCALE GENOMIC DNA]</scope>
    <source>
        <strain evidence="3">CGMCC 4.7676</strain>
    </source>
</reference>
<comment type="caution">
    <text evidence="2">The sequence shown here is derived from an EMBL/GenBank/DDBJ whole genome shotgun (WGS) entry which is preliminary data.</text>
</comment>
<organism evidence="2 3">
    <name type="scientific">Amycolatopsis speibonae</name>
    <dbReference type="NCBI Taxonomy" id="1450224"/>
    <lineage>
        <taxon>Bacteria</taxon>
        <taxon>Bacillati</taxon>
        <taxon>Actinomycetota</taxon>
        <taxon>Actinomycetes</taxon>
        <taxon>Pseudonocardiales</taxon>
        <taxon>Pseudonocardiaceae</taxon>
        <taxon>Amycolatopsis</taxon>
    </lineage>
</organism>
<name>A0ABV7PBB5_9PSEU</name>
<feature type="domain" description="Transposase InsH N-terminal" evidence="1">
    <location>
        <begin position="20"/>
        <end position="113"/>
    </location>
</feature>
<dbReference type="RefSeq" id="WP_378247779.1">
    <property type="nucleotide sequence ID" value="NZ_JBHRWK010000161.1"/>
</dbReference>
<keyword evidence="3" id="KW-1185">Reference proteome</keyword>
<proteinExistence type="predicted"/>